<dbReference type="AlphaFoldDB" id="A0A1H6QN18"/>
<dbReference type="Gene3D" id="3.40.50.2000">
    <property type="entry name" value="Glycogen Phosphorylase B"/>
    <property type="match status" value="2"/>
</dbReference>
<feature type="domain" description="Glycosyl transferase family 1" evidence="1">
    <location>
        <begin position="227"/>
        <end position="395"/>
    </location>
</feature>
<dbReference type="PANTHER" id="PTHR12526:SF635">
    <property type="entry name" value="GLYCOSYL TRANSFERASE GROUP 1"/>
    <property type="match status" value="1"/>
</dbReference>
<reference evidence="4" key="1">
    <citation type="submission" date="2016-10" db="EMBL/GenBank/DDBJ databases">
        <authorList>
            <person name="Varghese N."/>
            <person name="Submissions S."/>
        </authorList>
    </citation>
    <scope>NUCLEOTIDE SEQUENCE [LARGE SCALE GENOMIC DNA]</scope>
    <source>
        <strain evidence="4">LMG 26031</strain>
    </source>
</reference>
<sequence>MTPSDPTQAAVIGDIVAQGIAHVETPHAEAAFENEPPTVLFIDQSGELGGAEFALLPLARHWASRGKVLLLSDGPFRERLESAGVSVDVSANARISGVRRDALRFAWLGAFPAIAGQVVSIARKARRYDLVFVNSQKALVLGAFGKLLHGRPVVWYLHDILSRDHFGRVQLAIVRWLALHAVDHVIANSRASADALVSLTLRPDYPVRVVHNGIDAAAFAVPDAQDRAALRRRLGLPEDAWLAGLFGRLAPWKGQHVALAALARLPGAHLVLAGAALFGEHEYERELHRQAQALGVADRVHFAGFCDDVPAWMSAMDVIVHTSTEAEPFGRVIVEGMMAERAVIATAAGGVKEIVTHGENGWLVEPGNIDELVAAMAALRDDPMLAQRLAARGRADAQRNFSLDAYLRQMSRAIGDVAV</sequence>
<evidence type="ECO:0000259" key="2">
    <source>
        <dbReference type="Pfam" id="PF13439"/>
    </source>
</evidence>
<protein>
    <submittedName>
        <fullName evidence="3">Glycosyltransferase Family 4</fullName>
    </submittedName>
</protein>
<dbReference type="CDD" id="cd03801">
    <property type="entry name" value="GT4_PimA-like"/>
    <property type="match status" value="1"/>
</dbReference>
<dbReference type="EMBL" id="FNYE01000001">
    <property type="protein sequence ID" value="SEI40665.1"/>
    <property type="molecule type" value="Genomic_DNA"/>
</dbReference>
<name>A0A1H6QN18_9BURK</name>
<feature type="domain" description="Glycosyltransferase subfamily 4-like N-terminal" evidence="2">
    <location>
        <begin position="49"/>
        <end position="216"/>
    </location>
</feature>
<dbReference type="PANTHER" id="PTHR12526">
    <property type="entry name" value="GLYCOSYLTRANSFERASE"/>
    <property type="match status" value="1"/>
</dbReference>
<evidence type="ECO:0000259" key="1">
    <source>
        <dbReference type="Pfam" id="PF00534"/>
    </source>
</evidence>
<dbReference type="RefSeq" id="WP_090861807.1">
    <property type="nucleotide sequence ID" value="NZ_FNYE01000001.1"/>
</dbReference>
<dbReference type="InterPro" id="IPR028098">
    <property type="entry name" value="Glyco_trans_4-like_N"/>
</dbReference>
<dbReference type="InterPro" id="IPR001296">
    <property type="entry name" value="Glyco_trans_1"/>
</dbReference>
<keyword evidence="3" id="KW-0808">Transferase</keyword>
<dbReference type="SUPFAM" id="SSF53756">
    <property type="entry name" value="UDP-Glycosyltransferase/glycogen phosphorylase"/>
    <property type="match status" value="1"/>
</dbReference>
<dbReference type="Pfam" id="PF00534">
    <property type="entry name" value="Glycos_transf_1"/>
    <property type="match status" value="1"/>
</dbReference>
<evidence type="ECO:0000313" key="4">
    <source>
        <dbReference type="Proteomes" id="UP000198866"/>
    </source>
</evidence>
<accession>A0A1H6QN18</accession>
<gene>
    <name evidence="3" type="ORF">SAMN05192539_1001209</name>
</gene>
<proteinExistence type="predicted"/>
<dbReference type="OrthoDB" id="9801609at2"/>
<organism evidence="3 4">
    <name type="scientific">Paraburkholderia diazotrophica</name>
    <dbReference type="NCBI Taxonomy" id="667676"/>
    <lineage>
        <taxon>Bacteria</taxon>
        <taxon>Pseudomonadati</taxon>
        <taxon>Pseudomonadota</taxon>
        <taxon>Betaproteobacteria</taxon>
        <taxon>Burkholderiales</taxon>
        <taxon>Burkholderiaceae</taxon>
        <taxon>Paraburkholderia</taxon>
    </lineage>
</organism>
<dbReference type="Proteomes" id="UP000198866">
    <property type="component" value="Unassembled WGS sequence"/>
</dbReference>
<dbReference type="GO" id="GO:0016757">
    <property type="term" value="F:glycosyltransferase activity"/>
    <property type="evidence" value="ECO:0007669"/>
    <property type="project" value="InterPro"/>
</dbReference>
<dbReference type="STRING" id="667676.SAMN05192539_1001209"/>
<keyword evidence="4" id="KW-1185">Reference proteome</keyword>
<dbReference type="Pfam" id="PF13439">
    <property type="entry name" value="Glyco_transf_4"/>
    <property type="match status" value="1"/>
</dbReference>
<evidence type="ECO:0000313" key="3">
    <source>
        <dbReference type="EMBL" id="SEI40665.1"/>
    </source>
</evidence>